<keyword evidence="4" id="KW-1185">Reference proteome</keyword>
<feature type="region of interest" description="Disordered" evidence="1">
    <location>
        <begin position="1"/>
        <end position="54"/>
    </location>
</feature>
<dbReference type="AlphaFoldDB" id="A0A2Y9C3Q8"/>
<feature type="compositionally biased region" description="Basic and acidic residues" evidence="1">
    <location>
        <begin position="37"/>
        <end position="54"/>
    </location>
</feature>
<reference evidence="3 5" key="1">
    <citation type="submission" date="2016-10" db="EMBL/GenBank/DDBJ databases">
        <authorList>
            <person name="Cai Z."/>
        </authorList>
    </citation>
    <scope>NUCLEOTIDE SEQUENCE [LARGE SCALE GENOMIC DNA]</scope>
    <source>
        <strain evidence="3 5">DSM 25227</strain>
    </source>
</reference>
<accession>A0A2Y9C3Q8</accession>
<name>A0A2Y9C3Q8_9RHOB</name>
<dbReference type="EMBL" id="QGDJ01000001">
    <property type="protein sequence ID" value="PWJ21965.1"/>
    <property type="molecule type" value="Genomic_DNA"/>
</dbReference>
<reference evidence="2 4" key="2">
    <citation type="submission" date="2018-03" db="EMBL/GenBank/DDBJ databases">
        <title>Genomic Encyclopedia of Archaeal and Bacterial Type Strains, Phase II (KMG-II): from individual species to whole genera.</title>
        <authorList>
            <person name="Goeker M."/>
        </authorList>
    </citation>
    <scope>NUCLEOTIDE SEQUENCE [LARGE SCALE GENOMIC DNA]</scope>
    <source>
        <strain evidence="2 4">DSM 25227</strain>
    </source>
</reference>
<gene>
    <name evidence="2" type="ORF">BCF38_101374</name>
    <name evidence="3" type="ORF">SAMN05421539_101374</name>
</gene>
<proteinExistence type="predicted"/>
<protein>
    <submittedName>
        <fullName evidence="3">Uncharacterized protein</fullName>
    </submittedName>
</protein>
<dbReference type="Proteomes" id="UP000245839">
    <property type="component" value="Unassembled WGS sequence"/>
</dbReference>
<evidence type="ECO:0000313" key="3">
    <source>
        <dbReference type="EMBL" id="SSA38243.1"/>
    </source>
</evidence>
<evidence type="ECO:0000256" key="1">
    <source>
        <dbReference type="SAM" id="MobiDB-lite"/>
    </source>
</evidence>
<evidence type="ECO:0000313" key="4">
    <source>
        <dbReference type="Proteomes" id="UP000245839"/>
    </source>
</evidence>
<organism evidence="3 5">
    <name type="scientific">Jannaschia seohaensis</name>
    <dbReference type="NCBI Taxonomy" id="475081"/>
    <lineage>
        <taxon>Bacteria</taxon>
        <taxon>Pseudomonadati</taxon>
        <taxon>Pseudomonadota</taxon>
        <taxon>Alphaproteobacteria</taxon>
        <taxon>Rhodobacterales</taxon>
        <taxon>Roseobacteraceae</taxon>
        <taxon>Jannaschia</taxon>
    </lineage>
</organism>
<evidence type="ECO:0000313" key="2">
    <source>
        <dbReference type="EMBL" id="PWJ21965.1"/>
    </source>
</evidence>
<feature type="compositionally biased region" description="Low complexity" evidence="1">
    <location>
        <begin position="14"/>
        <end position="30"/>
    </location>
</feature>
<sequence length="54" mass="5878">MNYPLPDGRTPRPSSGRKYSGGARRAGGSAPLRPHREHCPIRGAHPEHQGLTHV</sequence>
<dbReference type="EMBL" id="UETC01000001">
    <property type="protein sequence ID" value="SSA38243.1"/>
    <property type="molecule type" value="Genomic_DNA"/>
</dbReference>
<dbReference type="Proteomes" id="UP000251571">
    <property type="component" value="Unassembled WGS sequence"/>
</dbReference>
<evidence type="ECO:0000313" key="5">
    <source>
        <dbReference type="Proteomes" id="UP000251571"/>
    </source>
</evidence>